<dbReference type="GO" id="GO:0045259">
    <property type="term" value="C:proton-transporting ATP synthase complex"/>
    <property type="evidence" value="ECO:0007669"/>
    <property type="project" value="UniProtKB-KW"/>
</dbReference>
<organism evidence="8 9">
    <name type="scientific">Campylobacter ureolyticus</name>
    <dbReference type="NCBI Taxonomy" id="827"/>
    <lineage>
        <taxon>Bacteria</taxon>
        <taxon>Pseudomonadati</taxon>
        <taxon>Campylobacterota</taxon>
        <taxon>Epsilonproteobacteria</taxon>
        <taxon>Campylobacterales</taxon>
        <taxon>Campylobacteraceae</taxon>
        <taxon>Campylobacter</taxon>
    </lineage>
</organism>
<comment type="subcellular location">
    <subcellularLocation>
        <location evidence="7">Cell membrane</location>
        <topology evidence="7">Peripheral membrane protein</topology>
    </subcellularLocation>
    <subcellularLocation>
        <location evidence="1">Membrane</location>
    </subcellularLocation>
</comment>
<dbReference type="AlphaFoldDB" id="A0A2I1N8X3"/>
<dbReference type="NCBIfam" id="NF006291">
    <property type="entry name" value="PRK08474.1"/>
    <property type="match status" value="1"/>
</dbReference>
<evidence type="ECO:0000256" key="7">
    <source>
        <dbReference type="HAMAP-Rule" id="MF_01416"/>
    </source>
</evidence>
<evidence type="ECO:0000256" key="4">
    <source>
        <dbReference type="ARBA" id="ARBA00023065"/>
    </source>
</evidence>
<dbReference type="GO" id="GO:0005886">
    <property type="term" value="C:plasma membrane"/>
    <property type="evidence" value="ECO:0007669"/>
    <property type="project" value="UniProtKB-SubCell"/>
</dbReference>
<evidence type="ECO:0000256" key="5">
    <source>
        <dbReference type="ARBA" id="ARBA00023136"/>
    </source>
</evidence>
<keyword evidence="3 7" id="KW-0375">Hydrogen ion transport</keyword>
<protein>
    <recommendedName>
        <fullName evidence="7">ATP synthase subunit delta</fullName>
    </recommendedName>
    <alternativeName>
        <fullName evidence="7">ATP synthase F(1) sector subunit delta</fullName>
    </alternativeName>
    <alternativeName>
        <fullName evidence="7">F-type ATPase subunit delta</fullName>
        <shortName evidence="7">F-ATPase subunit delta</shortName>
    </alternativeName>
</protein>
<dbReference type="EMBL" id="PKHU01000006">
    <property type="protein sequence ID" value="PKZ28812.1"/>
    <property type="molecule type" value="Genomic_DNA"/>
</dbReference>
<dbReference type="Pfam" id="PF00213">
    <property type="entry name" value="OSCP"/>
    <property type="match status" value="1"/>
</dbReference>
<comment type="function">
    <text evidence="7">This protein is part of the stalk that links CF(0) to CF(1). It either transmits conformational changes from CF(0) to CF(1) or is implicated in proton conduction.</text>
</comment>
<evidence type="ECO:0000256" key="6">
    <source>
        <dbReference type="ARBA" id="ARBA00023310"/>
    </source>
</evidence>
<proteinExistence type="inferred from homology"/>
<evidence type="ECO:0000256" key="1">
    <source>
        <dbReference type="ARBA" id="ARBA00004370"/>
    </source>
</evidence>
<comment type="caution">
    <text evidence="8">The sequence shown here is derived from an EMBL/GenBank/DDBJ whole genome shotgun (WGS) entry which is preliminary data.</text>
</comment>
<dbReference type="Gene3D" id="1.10.520.20">
    <property type="entry name" value="N-terminal domain of the delta subunit of the F1F0-ATP synthase"/>
    <property type="match status" value="1"/>
</dbReference>
<gene>
    <name evidence="7 8" type="primary">atpH</name>
    <name evidence="8" type="ORF">CYJ41_06825</name>
</gene>
<evidence type="ECO:0000256" key="2">
    <source>
        <dbReference type="ARBA" id="ARBA00022448"/>
    </source>
</evidence>
<evidence type="ECO:0000313" key="9">
    <source>
        <dbReference type="Proteomes" id="UP000234639"/>
    </source>
</evidence>
<dbReference type="PANTHER" id="PTHR11910">
    <property type="entry name" value="ATP SYNTHASE DELTA CHAIN"/>
    <property type="match status" value="1"/>
</dbReference>
<dbReference type="NCBIfam" id="TIGR01145">
    <property type="entry name" value="ATP_synt_delta"/>
    <property type="match status" value="1"/>
</dbReference>
<keyword evidence="5 7" id="KW-0472">Membrane</keyword>
<evidence type="ECO:0000313" key="8">
    <source>
        <dbReference type="EMBL" id="PKZ28812.1"/>
    </source>
</evidence>
<dbReference type="Proteomes" id="UP000234639">
    <property type="component" value="Unassembled WGS sequence"/>
</dbReference>
<comment type="function">
    <text evidence="7">F(1)F(0) ATP synthase produces ATP from ADP in the presence of a proton or sodium gradient. F-type ATPases consist of two structural domains, F(1) containing the extramembraneous catalytic core and F(0) containing the membrane proton channel, linked together by a central stalk and a peripheral stalk. During catalysis, ATP synthesis in the catalytic domain of F(1) is coupled via a rotary mechanism of the central stalk subunits to proton translocation.</text>
</comment>
<keyword evidence="2 7" id="KW-0813">Transport</keyword>
<keyword evidence="4 7" id="KW-0406">Ion transport</keyword>
<accession>A0A2I1N8X3</accession>
<name>A0A2I1N8X3_9BACT</name>
<dbReference type="GO" id="GO:0046933">
    <property type="term" value="F:proton-transporting ATP synthase activity, rotational mechanism"/>
    <property type="evidence" value="ECO:0007669"/>
    <property type="project" value="UniProtKB-UniRule"/>
</dbReference>
<reference evidence="8 9" key="1">
    <citation type="submission" date="2017-12" db="EMBL/GenBank/DDBJ databases">
        <title>Phylogenetic diversity of female urinary microbiome.</title>
        <authorList>
            <person name="Thomas-White K."/>
            <person name="Wolfe A.J."/>
        </authorList>
    </citation>
    <scope>NUCLEOTIDE SEQUENCE [LARGE SCALE GENOMIC DNA]</scope>
    <source>
        <strain evidence="8 9">UMB0112</strain>
    </source>
</reference>
<evidence type="ECO:0000256" key="3">
    <source>
        <dbReference type="ARBA" id="ARBA00022781"/>
    </source>
</evidence>
<keyword evidence="6 7" id="KW-0066">ATP synthesis</keyword>
<sequence length="177" mass="20356">MSSAIVEKYAKAIMSEFKGSELDQFLLDLKTISLAFREDKFSSLINSPIVDTKTKEHLVMSLFEKKISHKFENLLKLLSQNKRLDLIPDLFERVSSILRTSKNKFKGVIYSNEDLTKDQILKLESIFSKKFDADISLDFNKGDYSGVKVDLEELGVEISFSMDRLKHDMSDYILKAI</sequence>
<dbReference type="RefSeq" id="WP_101637513.1">
    <property type="nucleotide sequence ID" value="NZ_PKHU01000006.1"/>
</dbReference>
<dbReference type="InterPro" id="IPR000711">
    <property type="entry name" value="ATPase_OSCP/dsu"/>
</dbReference>
<dbReference type="HAMAP" id="MF_01416">
    <property type="entry name" value="ATP_synth_delta_bact"/>
    <property type="match status" value="1"/>
</dbReference>
<keyword evidence="7" id="KW-0139">CF(1)</keyword>
<dbReference type="InterPro" id="IPR026015">
    <property type="entry name" value="ATP_synth_OSCP/delta_N_sf"/>
</dbReference>
<dbReference type="SUPFAM" id="SSF47928">
    <property type="entry name" value="N-terminal domain of the delta subunit of the F1F0-ATP synthase"/>
    <property type="match status" value="1"/>
</dbReference>
<comment type="similarity">
    <text evidence="7">Belongs to the ATPase delta chain family.</text>
</comment>
<keyword evidence="7" id="KW-1003">Cell membrane</keyword>